<sequence>MDSYHVQTDFRIKPEKNEKRGTLTRRWIWPSATCQMPKLQRKNRRCDISKVLEMLNGNYLLEKSSKKKRLRETIGWETNGAGFKDAWREEKEEEEEEKKRHGVGGKLSKEATWCR</sequence>
<accession>A0AA40KJR1</accession>
<reference evidence="2" key="1">
    <citation type="submission" date="2021-10" db="EMBL/GenBank/DDBJ databases">
        <title>Melipona bicolor Genome sequencing and assembly.</title>
        <authorList>
            <person name="Araujo N.S."/>
            <person name="Arias M.C."/>
        </authorList>
    </citation>
    <scope>NUCLEOTIDE SEQUENCE</scope>
    <source>
        <strain evidence="2">USP_2M_L1-L4_2017</strain>
        <tissue evidence="2">Whole body</tissue>
    </source>
</reference>
<evidence type="ECO:0000313" key="2">
    <source>
        <dbReference type="EMBL" id="KAK1122986.1"/>
    </source>
</evidence>
<dbReference type="EMBL" id="JAHYIQ010000021">
    <property type="protein sequence ID" value="KAK1122986.1"/>
    <property type="molecule type" value="Genomic_DNA"/>
</dbReference>
<protein>
    <submittedName>
        <fullName evidence="2">Uncharacterized protein</fullName>
    </submittedName>
</protein>
<dbReference type="AlphaFoldDB" id="A0AA40KJR1"/>
<evidence type="ECO:0000256" key="1">
    <source>
        <dbReference type="SAM" id="MobiDB-lite"/>
    </source>
</evidence>
<dbReference type="Proteomes" id="UP001177670">
    <property type="component" value="Unassembled WGS sequence"/>
</dbReference>
<feature type="region of interest" description="Disordered" evidence="1">
    <location>
        <begin position="87"/>
        <end position="115"/>
    </location>
</feature>
<keyword evidence="3" id="KW-1185">Reference proteome</keyword>
<name>A0AA40KJR1_9HYME</name>
<comment type="caution">
    <text evidence="2">The sequence shown here is derived from an EMBL/GenBank/DDBJ whole genome shotgun (WGS) entry which is preliminary data.</text>
</comment>
<proteinExistence type="predicted"/>
<gene>
    <name evidence="2" type="ORF">K0M31_008623</name>
</gene>
<organism evidence="2 3">
    <name type="scientific">Melipona bicolor</name>
    <dbReference type="NCBI Taxonomy" id="60889"/>
    <lineage>
        <taxon>Eukaryota</taxon>
        <taxon>Metazoa</taxon>
        <taxon>Ecdysozoa</taxon>
        <taxon>Arthropoda</taxon>
        <taxon>Hexapoda</taxon>
        <taxon>Insecta</taxon>
        <taxon>Pterygota</taxon>
        <taxon>Neoptera</taxon>
        <taxon>Endopterygota</taxon>
        <taxon>Hymenoptera</taxon>
        <taxon>Apocrita</taxon>
        <taxon>Aculeata</taxon>
        <taxon>Apoidea</taxon>
        <taxon>Anthophila</taxon>
        <taxon>Apidae</taxon>
        <taxon>Melipona</taxon>
    </lineage>
</organism>
<evidence type="ECO:0000313" key="3">
    <source>
        <dbReference type="Proteomes" id="UP001177670"/>
    </source>
</evidence>